<evidence type="ECO:0000256" key="9">
    <source>
        <dbReference type="HAMAP-Rule" id="MF_00148"/>
    </source>
</evidence>
<dbReference type="SUPFAM" id="SSF52141">
    <property type="entry name" value="Uracil-DNA glycosylase-like"/>
    <property type="match status" value="1"/>
</dbReference>
<evidence type="ECO:0000256" key="2">
    <source>
        <dbReference type="ARBA" id="ARBA00002631"/>
    </source>
</evidence>
<dbReference type="PANTHER" id="PTHR11264:SF0">
    <property type="entry name" value="URACIL-DNA GLYCOSYLASE"/>
    <property type="match status" value="1"/>
</dbReference>
<comment type="function">
    <text evidence="2 9 11">Excises uracil residues from the DNA which can arise as a result of misincorporation of dUMP residues by DNA polymerase or due to deamination of cytosine.</text>
</comment>
<comment type="similarity">
    <text evidence="3 9 11">Belongs to the uracil-DNA glycosylase (UDG) superfamily. UNG family.</text>
</comment>
<evidence type="ECO:0000256" key="1">
    <source>
        <dbReference type="ARBA" id="ARBA00001400"/>
    </source>
</evidence>
<reference evidence="13 15" key="1">
    <citation type="submission" date="2017-01" db="EMBL/GenBank/DDBJ databases">
        <title>Complete Genome Sequence of Dolosigranulum pigrum isolated from a Patient with interstitial lung disease.</title>
        <authorList>
            <person name="Mukhopadhyay R."/>
            <person name="Joaquin J."/>
            <person name="Hogue R."/>
            <person name="Fitzgerald S."/>
            <person name="Jospin G."/>
            <person name="Eisen J.A."/>
            <person name="Chaturvedi V."/>
        </authorList>
    </citation>
    <scope>NUCLEOTIDE SEQUENCE [LARGE SCALE GENOMIC DNA]</scope>
    <source>
        <strain evidence="13 15">15S00348</strain>
    </source>
</reference>
<proteinExistence type="inferred from homology"/>
<feature type="domain" description="Uracil-DNA glycosylase-like" evidence="12">
    <location>
        <begin position="50"/>
        <end position="210"/>
    </location>
</feature>
<dbReference type="GO" id="GO:0004844">
    <property type="term" value="F:uracil DNA N-glycosylase activity"/>
    <property type="evidence" value="ECO:0007669"/>
    <property type="project" value="UniProtKB-UniRule"/>
</dbReference>
<dbReference type="InterPro" id="IPR002043">
    <property type="entry name" value="UDG_fam1"/>
</dbReference>
<dbReference type="GO" id="GO:0097510">
    <property type="term" value="P:base-excision repair, AP site formation via deaminated base removal"/>
    <property type="evidence" value="ECO:0007669"/>
    <property type="project" value="TreeGrafter"/>
</dbReference>
<dbReference type="PANTHER" id="PTHR11264">
    <property type="entry name" value="URACIL-DNA GLYCOSYLASE"/>
    <property type="match status" value="1"/>
</dbReference>
<dbReference type="Pfam" id="PF03167">
    <property type="entry name" value="UDG"/>
    <property type="match status" value="1"/>
</dbReference>
<evidence type="ECO:0000256" key="3">
    <source>
        <dbReference type="ARBA" id="ARBA00008184"/>
    </source>
</evidence>
<dbReference type="NCBIfam" id="TIGR00628">
    <property type="entry name" value="ung"/>
    <property type="match status" value="1"/>
</dbReference>
<dbReference type="FunFam" id="3.40.470.10:FF:000001">
    <property type="entry name" value="Uracil-DNA glycosylase"/>
    <property type="match status" value="1"/>
</dbReference>
<dbReference type="RefSeq" id="WP_077863226.1">
    <property type="nucleotide sequence ID" value="NZ_CP040421.1"/>
</dbReference>
<evidence type="ECO:0000256" key="7">
    <source>
        <dbReference type="ARBA" id="ARBA00022801"/>
    </source>
</evidence>
<comment type="catalytic activity">
    <reaction evidence="1 9 11">
        <text>Hydrolyzes single-stranded DNA or mismatched double-stranded DNA and polynucleotides, releasing free uracil.</text>
        <dbReference type="EC" id="3.2.2.27"/>
    </reaction>
</comment>
<dbReference type="PROSITE" id="PS00130">
    <property type="entry name" value="U_DNA_GLYCOSYLASE"/>
    <property type="match status" value="1"/>
</dbReference>
<dbReference type="KEGG" id="dpm:FNV33_01580"/>
<protein>
    <recommendedName>
        <fullName evidence="5 9">Uracil-DNA glycosylase</fullName>
        <shortName evidence="9">UDG</shortName>
        <ecNumber evidence="4 9">3.2.2.27</ecNumber>
    </recommendedName>
</protein>
<evidence type="ECO:0000313" key="14">
    <source>
        <dbReference type="EMBL" id="QDO90807.1"/>
    </source>
</evidence>
<dbReference type="CDD" id="cd10027">
    <property type="entry name" value="UDG-F1-like"/>
    <property type="match status" value="1"/>
</dbReference>
<dbReference type="SMART" id="SM00986">
    <property type="entry name" value="UDG"/>
    <property type="match status" value="1"/>
</dbReference>
<dbReference type="NCBIfam" id="NF003588">
    <property type="entry name" value="PRK05254.1-1"/>
    <property type="match status" value="1"/>
</dbReference>
<accession>A0A1S8KQ44</accession>
<evidence type="ECO:0000313" key="15">
    <source>
        <dbReference type="Proteomes" id="UP000190409"/>
    </source>
</evidence>
<keyword evidence="7 9" id="KW-0378">Hydrolase</keyword>
<evidence type="ECO:0000256" key="10">
    <source>
        <dbReference type="PROSITE-ProRule" id="PRU10072"/>
    </source>
</evidence>
<dbReference type="InterPro" id="IPR005122">
    <property type="entry name" value="Uracil-DNA_glycosylase-like"/>
</dbReference>
<evidence type="ECO:0000256" key="4">
    <source>
        <dbReference type="ARBA" id="ARBA00012030"/>
    </source>
</evidence>
<dbReference type="SMART" id="SM00987">
    <property type="entry name" value="UreE_C"/>
    <property type="match status" value="1"/>
</dbReference>
<dbReference type="NCBIfam" id="NF003589">
    <property type="entry name" value="PRK05254.1-2"/>
    <property type="match status" value="1"/>
</dbReference>
<organism evidence="13 15">
    <name type="scientific">Dolosigranulum pigrum</name>
    <dbReference type="NCBI Taxonomy" id="29394"/>
    <lineage>
        <taxon>Bacteria</taxon>
        <taxon>Bacillati</taxon>
        <taxon>Bacillota</taxon>
        <taxon>Bacilli</taxon>
        <taxon>Lactobacillales</taxon>
        <taxon>Carnobacteriaceae</taxon>
        <taxon>Dolosigranulum</taxon>
    </lineage>
</organism>
<dbReference type="InterPro" id="IPR036895">
    <property type="entry name" value="Uracil-DNA_glycosylase-like_sf"/>
</dbReference>
<dbReference type="NCBIfam" id="NF003591">
    <property type="entry name" value="PRK05254.1-4"/>
    <property type="match status" value="1"/>
</dbReference>
<dbReference type="Gene3D" id="3.40.470.10">
    <property type="entry name" value="Uracil-DNA glycosylase-like domain"/>
    <property type="match status" value="1"/>
</dbReference>
<reference evidence="14 16" key="2">
    <citation type="submission" date="2019-07" db="EMBL/GenBank/DDBJ databases">
        <title>Genome assembly of a nasal isolate of Dolosigranulum pigrum from a chronic sinusitis patient.</title>
        <authorList>
            <person name="Baig S."/>
            <person name="Overballe-Petersen S."/>
            <person name="Kaspar U."/>
            <person name="Rendboe A."/>
            <person name="de Man T."/>
            <person name="Liu C."/>
            <person name="Price L.B."/>
            <person name="Stegger M."/>
            <person name="Becker K."/>
            <person name="Skytt Andersen P."/>
        </authorList>
    </citation>
    <scope>NUCLEOTIDE SEQUENCE [LARGE SCALE GENOMIC DNA]</scope>
    <source>
        <strain evidence="14 16">83VPs-KB5</strain>
    </source>
</reference>
<dbReference type="AlphaFoldDB" id="A0A1S8KQ44"/>
<dbReference type="InterPro" id="IPR018085">
    <property type="entry name" value="Ura-DNA_Glyclase_AS"/>
</dbReference>
<name>A0A1S8KQ44_9LACT</name>
<evidence type="ECO:0000256" key="8">
    <source>
        <dbReference type="ARBA" id="ARBA00023204"/>
    </source>
</evidence>
<keyword evidence="6 9" id="KW-0227">DNA damage</keyword>
<dbReference type="GO" id="GO:0005737">
    <property type="term" value="C:cytoplasm"/>
    <property type="evidence" value="ECO:0007669"/>
    <property type="project" value="UniProtKB-SubCell"/>
</dbReference>
<keyword evidence="8 9" id="KW-0234">DNA repair</keyword>
<keyword evidence="14" id="KW-0326">Glycosidase</keyword>
<evidence type="ECO:0000313" key="16">
    <source>
        <dbReference type="Proteomes" id="UP000315953"/>
    </source>
</evidence>
<dbReference type="Proteomes" id="UP000190409">
    <property type="component" value="Unassembled WGS sequence"/>
</dbReference>
<dbReference type="NCBIfam" id="NF003592">
    <property type="entry name" value="PRK05254.1-5"/>
    <property type="match status" value="1"/>
</dbReference>
<feature type="active site" description="Proton acceptor" evidence="9 10">
    <location>
        <position position="65"/>
    </location>
</feature>
<gene>
    <name evidence="9" type="primary">ung</name>
    <name evidence="13" type="ORF">BWX42_09200</name>
    <name evidence="14" type="ORF">FNV33_01580</name>
</gene>
<dbReference type="Proteomes" id="UP000315953">
    <property type="component" value="Chromosome"/>
</dbReference>
<evidence type="ECO:0000256" key="6">
    <source>
        <dbReference type="ARBA" id="ARBA00022763"/>
    </source>
</evidence>
<comment type="subcellular location">
    <subcellularLocation>
        <location evidence="9">Cytoplasm</location>
    </subcellularLocation>
</comment>
<dbReference type="HAMAP" id="MF_00148">
    <property type="entry name" value="UDG"/>
    <property type="match status" value="1"/>
</dbReference>
<dbReference type="EMBL" id="CP041626">
    <property type="protein sequence ID" value="QDO90807.1"/>
    <property type="molecule type" value="Genomic_DNA"/>
</dbReference>
<keyword evidence="9" id="KW-0963">Cytoplasm</keyword>
<evidence type="ECO:0000256" key="5">
    <source>
        <dbReference type="ARBA" id="ARBA00018429"/>
    </source>
</evidence>
<dbReference type="EMBL" id="MUYF01000003">
    <property type="protein sequence ID" value="OOL81854.1"/>
    <property type="molecule type" value="Genomic_DNA"/>
</dbReference>
<evidence type="ECO:0000313" key="13">
    <source>
        <dbReference type="EMBL" id="OOL81854.1"/>
    </source>
</evidence>
<dbReference type="EC" id="3.2.2.27" evidence="4 9"/>
<evidence type="ECO:0000256" key="11">
    <source>
        <dbReference type="RuleBase" id="RU003780"/>
    </source>
</evidence>
<sequence>MNLPVMNDWRPILEEAMQTETYQQLRAFLKQEYREHTVYPAMEHIWNAFEQTPYEKVKAVILGQDPYHGEGQAHGLSFSVQPGIPIPPSLNNIYKELQSDLGIAPVNHGFLRAWTEEGVLMLNTVLTVRAGEANSHRGKGWEALTDHVIKALNERSTPIVFILWGNQAIAKEAMIDETRHAIIRSSHPSPLAAYRSFFGSQPFSKTNTVLRALEMEPINWELPHHVSSDEV</sequence>
<evidence type="ECO:0000259" key="12">
    <source>
        <dbReference type="SMART" id="SM00986"/>
    </source>
</evidence>